<protein>
    <submittedName>
        <fullName evidence="2">Uncharacterized protein</fullName>
    </submittedName>
</protein>
<feature type="non-terminal residue" evidence="2">
    <location>
        <position position="1"/>
    </location>
</feature>
<organism evidence="2">
    <name type="scientific">Arion vulgaris</name>
    <dbReference type="NCBI Taxonomy" id="1028688"/>
    <lineage>
        <taxon>Eukaryota</taxon>
        <taxon>Metazoa</taxon>
        <taxon>Spiralia</taxon>
        <taxon>Lophotrochozoa</taxon>
        <taxon>Mollusca</taxon>
        <taxon>Gastropoda</taxon>
        <taxon>Heterobranchia</taxon>
        <taxon>Euthyneura</taxon>
        <taxon>Panpulmonata</taxon>
        <taxon>Eupulmonata</taxon>
        <taxon>Stylommatophora</taxon>
        <taxon>Helicina</taxon>
        <taxon>Arionoidea</taxon>
        <taxon>Arionidae</taxon>
        <taxon>Arion</taxon>
    </lineage>
</organism>
<evidence type="ECO:0000313" key="2">
    <source>
        <dbReference type="EMBL" id="CEK58496.1"/>
    </source>
</evidence>
<feature type="non-terminal residue" evidence="2">
    <location>
        <position position="79"/>
    </location>
</feature>
<reference evidence="2" key="1">
    <citation type="submission" date="2014-12" db="EMBL/GenBank/DDBJ databases">
        <title>Insight into the proteome of Arion vulgaris.</title>
        <authorList>
            <person name="Aradska J."/>
            <person name="Bulat T."/>
            <person name="Smidak R."/>
            <person name="Sarate P."/>
            <person name="Gangsoo J."/>
            <person name="Sialana F."/>
            <person name="Bilban M."/>
            <person name="Lubec G."/>
        </authorList>
    </citation>
    <scope>NUCLEOTIDE SEQUENCE</scope>
    <source>
        <tissue evidence="2">Skin</tissue>
    </source>
</reference>
<proteinExistence type="predicted"/>
<feature type="region of interest" description="Disordered" evidence="1">
    <location>
        <begin position="21"/>
        <end position="49"/>
    </location>
</feature>
<gene>
    <name evidence="2" type="primary">ORF33298</name>
</gene>
<dbReference type="AlphaFoldDB" id="A0A0B6YRV9"/>
<feature type="compositionally biased region" description="Polar residues" evidence="1">
    <location>
        <begin position="21"/>
        <end position="44"/>
    </location>
</feature>
<accession>A0A0B6YRV9</accession>
<sequence>QATICRKQSLVDSLTQSFPVLSTRSPLPDLETSQQSPNKVQNSENKTEGENLNIYTATAIFISKPDTGSQTVHARKIST</sequence>
<name>A0A0B6YRV9_9EUPU</name>
<evidence type="ECO:0000256" key="1">
    <source>
        <dbReference type="SAM" id="MobiDB-lite"/>
    </source>
</evidence>
<dbReference type="EMBL" id="HACG01011631">
    <property type="protein sequence ID" value="CEK58496.1"/>
    <property type="molecule type" value="Transcribed_RNA"/>
</dbReference>